<protein>
    <submittedName>
        <fullName evidence="1">Uncharacterized protein</fullName>
    </submittedName>
</protein>
<dbReference type="KEGG" id="proo:MJB10_08840"/>
<dbReference type="EMBL" id="CP130319">
    <property type="protein sequence ID" value="WNR46183.1"/>
    <property type="molecule type" value="Genomic_DNA"/>
</dbReference>
<sequence>MYLERKDWVGNVLRKVVCHDLSDEGFLQALKEGLYGRCVYRCDYNVVDHQVVNLEFANEVTVAFTMCSFTISACGLRRT</sequence>
<dbReference type="AlphaFoldDB" id="A0AA96LUD8"/>
<evidence type="ECO:0000313" key="1">
    <source>
        <dbReference type="EMBL" id="WNR46183.1"/>
    </source>
</evidence>
<accession>A0AA96LUD8</accession>
<dbReference type="Proteomes" id="UP001304650">
    <property type="component" value="Chromosome"/>
</dbReference>
<proteinExistence type="predicted"/>
<gene>
    <name evidence="1" type="ORF">MJB10_08840</name>
</gene>
<dbReference type="RefSeq" id="WP_314803634.1">
    <property type="nucleotide sequence ID" value="NZ_CP130319.1"/>
</dbReference>
<reference evidence="1" key="1">
    <citation type="submission" date="2022-02" db="EMBL/GenBank/DDBJ databases">
        <title>Paenibacillus sp. MBLB1832 Whole Genome Shotgun Sequencing.</title>
        <authorList>
            <person name="Hwang C.Y."/>
            <person name="Cho E.-S."/>
            <person name="Seo M.-J."/>
        </authorList>
    </citation>
    <scope>NUCLEOTIDE SEQUENCE</scope>
    <source>
        <strain evidence="1">MBLB1832</strain>
    </source>
</reference>
<organism evidence="1 2">
    <name type="scientific">Paenibacillus roseopurpureus</name>
    <dbReference type="NCBI Taxonomy" id="2918901"/>
    <lineage>
        <taxon>Bacteria</taxon>
        <taxon>Bacillati</taxon>
        <taxon>Bacillota</taxon>
        <taxon>Bacilli</taxon>
        <taxon>Bacillales</taxon>
        <taxon>Paenibacillaceae</taxon>
        <taxon>Paenibacillus</taxon>
    </lineage>
</organism>
<keyword evidence="2" id="KW-1185">Reference proteome</keyword>
<evidence type="ECO:0000313" key="2">
    <source>
        <dbReference type="Proteomes" id="UP001304650"/>
    </source>
</evidence>
<name>A0AA96LUD8_9BACL</name>